<dbReference type="Proteomes" id="UP000284842">
    <property type="component" value="Unassembled WGS sequence"/>
</dbReference>
<proteinExistence type="predicted"/>
<sequence length="282" mass="30488">MSLRTFTVFQDTASTDKSAPKVSQPNALATRSSSLNATSSANAAITTDAVVLNKENYHPVTGERAALAVSKKRKTGALATKLQAAPTTLKTKKDKEEPELKKRKAVAVASTSTKSKKKEGKVVAKKSSSKRTSSRKVSPMPRVKEEDEAEKDSSTQAGIDSKCYELTVQPLADVSEAYEQADLSAGLENPLSSSEDNAKFRTVKAASVEPEIRDYFEPSQALFSATSSRLRAVSEDVSSERTFSTPERKKIYASFTFSSPAAPSIQLDKPSRSISECPTFFN</sequence>
<keyword evidence="3" id="KW-1185">Reference proteome</keyword>
<protein>
    <submittedName>
        <fullName evidence="2">Uncharacterized protein</fullName>
    </submittedName>
</protein>
<feature type="compositionally biased region" description="Basic and acidic residues" evidence="1">
    <location>
        <begin position="91"/>
        <end position="100"/>
    </location>
</feature>
<reference evidence="2 3" key="1">
    <citation type="journal article" date="2018" name="Evol. Lett.">
        <title>Horizontal gene cluster transfer increased hallucinogenic mushroom diversity.</title>
        <authorList>
            <person name="Reynolds H.T."/>
            <person name="Vijayakumar V."/>
            <person name="Gluck-Thaler E."/>
            <person name="Korotkin H.B."/>
            <person name="Matheny P.B."/>
            <person name="Slot J.C."/>
        </authorList>
    </citation>
    <scope>NUCLEOTIDE SEQUENCE [LARGE SCALE GENOMIC DNA]</scope>
    <source>
        <strain evidence="2 3">2629</strain>
    </source>
</reference>
<dbReference type="OrthoDB" id="3265369at2759"/>
<dbReference type="EMBL" id="NHTK01005861">
    <property type="protein sequence ID" value="PPQ72600.1"/>
    <property type="molecule type" value="Genomic_DNA"/>
</dbReference>
<feature type="region of interest" description="Disordered" evidence="1">
    <location>
        <begin position="13"/>
        <end position="40"/>
    </location>
</feature>
<gene>
    <name evidence="2" type="ORF">CVT24_005122</name>
</gene>
<feature type="compositionally biased region" description="Low complexity" evidence="1">
    <location>
        <begin position="26"/>
        <end position="40"/>
    </location>
</feature>
<feature type="compositionally biased region" description="Polar residues" evidence="1">
    <location>
        <begin position="13"/>
        <end position="25"/>
    </location>
</feature>
<dbReference type="AlphaFoldDB" id="A0A409W269"/>
<evidence type="ECO:0000313" key="3">
    <source>
        <dbReference type="Proteomes" id="UP000284842"/>
    </source>
</evidence>
<evidence type="ECO:0000256" key="1">
    <source>
        <dbReference type="SAM" id="MobiDB-lite"/>
    </source>
</evidence>
<dbReference type="InParanoid" id="A0A409W269"/>
<accession>A0A409W269</accession>
<organism evidence="2 3">
    <name type="scientific">Panaeolus cyanescens</name>
    <dbReference type="NCBI Taxonomy" id="181874"/>
    <lineage>
        <taxon>Eukaryota</taxon>
        <taxon>Fungi</taxon>
        <taxon>Dikarya</taxon>
        <taxon>Basidiomycota</taxon>
        <taxon>Agaricomycotina</taxon>
        <taxon>Agaricomycetes</taxon>
        <taxon>Agaricomycetidae</taxon>
        <taxon>Agaricales</taxon>
        <taxon>Agaricineae</taxon>
        <taxon>Galeropsidaceae</taxon>
        <taxon>Panaeolus</taxon>
    </lineage>
</organism>
<feature type="region of interest" description="Disordered" evidence="1">
    <location>
        <begin position="67"/>
        <end position="161"/>
    </location>
</feature>
<comment type="caution">
    <text evidence="2">The sequence shown here is derived from an EMBL/GenBank/DDBJ whole genome shotgun (WGS) entry which is preliminary data.</text>
</comment>
<feature type="compositionally biased region" description="Basic residues" evidence="1">
    <location>
        <begin position="114"/>
        <end position="134"/>
    </location>
</feature>
<name>A0A409W269_9AGAR</name>
<evidence type="ECO:0000313" key="2">
    <source>
        <dbReference type="EMBL" id="PPQ72600.1"/>
    </source>
</evidence>